<dbReference type="PANTHER" id="PTHR43488">
    <property type="entry name" value="GLUTAMATE-PYRUVATE AMINOTRANSFERASE ALAA"/>
    <property type="match status" value="1"/>
</dbReference>
<feature type="domain" description="Aminotransferase class I/classII large" evidence="7">
    <location>
        <begin position="35"/>
        <end position="395"/>
    </location>
</feature>
<evidence type="ECO:0000259" key="7">
    <source>
        <dbReference type="Pfam" id="PF00155"/>
    </source>
</evidence>
<keyword evidence="5" id="KW-0663">Pyridoxal phosphate</keyword>
<protein>
    <recommendedName>
        <fullName evidence="6">alanine transaminase</fullName>
        <ecNumber evidence="6">2.6.1.2</ecNumber>
    </recommendedName>
</protein>
<keyword evidence="3 8" id="KW-0032">Aminotransferase</keyword>
<evidence type="ECO:0000256" key="5">
    <source>
        <dbReference type="ARBA" id="ARBA00022898"/>
    </source>
</evidence>
<evidence type="ECO:0000256" key="4">
    <source>
        <dbReference type="ARBA" id="ARBA00022679"/>
    </source>
</evidence>
<sequence>MRMFNKSHKLDNVCYDIRGPVMKEAKRIEAEGFRVLKLNIGNPAAFGFNAPDEILHDIIINLQNAQGYSDSQGIFVARKAIMQEFQSKGIMDVTVDDIFIGNGVSELIMMAMQGLLDEGDEVLVPSPDYPLWTAAVTLAGGKAVHYLCDESSEWNPDLADIKSKVTSRTKAIVVINPNNPTGAVYDRAILDGIAAIASESDLLVFADEIYDKILYDGAIHIPMASINPDICTISFNGLSKAYRAAGFRSGWMVISGNKRIISGYREGLEMLSNMRLCANVPAQYGIQTALGGYQSIKDLVLPGGRLKEQRDTCVSLVNSIPGLSVTNPKGALYCFPKIDVKRFNITDDEQFVMDLLRDQRMLLVQGTGFNWKEPDHFRIVFLPDKETIADAMNRLRTFLASYKQL</sequence>
<dbReference type="GO" id="GO:0030170">
    <property type="term" value="F:pyridoxal phosphate binding"/>
    <property type="evidence" value="ECO:0007669"/>
    <property type="project" value="InterPro"/>
</dbReference>
<dbReference type="EC" id="2.6.1.2" evidence="6"/>
<dbReference type="CDD" id="cd00609">
    <property type="entry name" value="AAT_like"/>
    <property type="match status" value="1"/>
</dbReference>
<dbReference type="InterPro" id="IPR015424">
    <property type="entry name" value="PyrdxlP-dep_Trfase"/>
</dbReference>
<organism evidence="8">
    <name type="scientific">Gracilinema caldarium</name>
    <dbReference type="NCBI Taxonomy" id="215591"/>
    <lineage>
        <taxon>Bacteria</taxon>
        <taxon>Pseudomonadati</taxon>
        <taxon>Spirochaetota</taxon>
        <taxon>Spirochaetia</taxon>
        <taxon>Spirochaetales</taxon>
        <taxon>Breznakiellaceae</taxon>
        <taxon>Gracilinema</taxon>
    </lineage>
</organism>
<name>A0A7C3EJY4_9SPIR</name>
<dbReference type="AlphaFoldDB" id="A0A7C3EJY4"/>
<dbReference type="PANTHER" id="PTHR43488:SF2">
    <property type="entry name" value="GLUTAMATE-PYRUVATE AMINOTRANSFERASE ALAA"/>
    <property type="match status" value="1"/>
</dbReference>
<evidence type="ECO:0000256" key="2">
    <source>
        <dbReference type="ARBA" id="ARBA00007441"/>
    </source>
</evidence>
<evidence type="ECO:0000256" key="6">
    <source>
        <dbReference type="ARBA" id="ARBA00026106"/>
    </source>
</evidence>
<accession>A0A7C3EJY4</accession>
<comment type="caution">
    <text evidence="8">The sequence shown here is derived from an EMBL/GenBank/DDBJ whole genome shotgun (WGS) entry which is preliminary data.</text>
</comment>
<proteinExistence type="inferred from homology"/>
<comment type="similarity">
    <text evidence="2">Belongs to the class-I pyridoxal-phosphate-dependent aminotransferase family.</text>
</comment>
<evidence type="ECO:0000256" key="1">
    <source>
        <dbReference type="ARBA" id="ARBA00001933"/>
    </source>
</evidence>
<dbReference type="Gene3D" id="3.90.1150.10">
    <property type="entry name" value="Aspartate Aminotransferase, domain 1"/>
    <property type="match status" value="1"/>
</dbReference>
<evidence type="ECO:0000256" key="3">
    <source>
        <dbReference type="ARBA" id="ARBA00022576"/>
    </source>
</evidence>
<dbReference type="InterPro" id="IPR015422">
    <property type="entry name" value="PyrdxlP-dep_Trfase_small"/>
</dbReference>
<dbReference type="SUPFAM" id="SSF53383">
    <property type="entry name" value="PLP-dependent transferases"/>
    <property type="match status" value="1"/>
</dbReference>
<dbReference type="GO" id="GO:0004021">
    <property type="term" value="F:L-alanine:2-oxoglutarate aminotransferase activity"/>
    <property type="evidence" value="ECO:0007669"/>
    <property type="project" value="UniProtKB-EC"/>
</dbReference>
<dbReference type="InterPro" id="IPR051926">
    <property type="entry name" value="Ala_Aminotransferase"/>
</dbReference>
<dbReference type="InterPro" id="IPR015421">
    <property type="entry name" value="PyrdxlP-dep_Trfase_major"/>
</dbReference>
<dbReference type="Pfam" id="PF00155">
    <property type="entry name" value="Aminotran_1_2"/>
    <property type="match status" value="1"/>
</dbReference>
<evidence type="ECO:0000313" key="8">
    <source>
        <dbReference type="EMBL" id="HFH28829.1"/>
    </source>
</evidence>
<dbReference type="Gene3D" id="3.40.640.10">
    <property type="entry name" value="Type I PLP-dependent aspartate aminotransferase-like (Major domain)"/>
    <property type="match status" value="1"/>
</dbReference>
<gene>
    <name evidence="8" type="ORF">ENS59_04870</name>
</gene>
<dbReference type="EMBL" id="DSVL01000147">
    <property type="protein sequence ID" value="HFH28829.1"/>
    <property type="molecule type" value="Genomic_DNA"/>
</dbReference>
<keyword evidence="4 8" id="KW-0808">Transferase</keyword>
<dbReference type="InterPro" id="IPR004839">
    <property type="entry name" value="Aminotransferase_I/II_large"/>
</dbReference>
<reference evidence="8" key="1">
    <citation type="journal article" date="2020" name="mSystems">
        <title>Genome- and Community-Level Interaction Insights into Carbon Utilization and Element Cycling Functions of Hydrothermarchaeota in Hydrothermal Sediment.</title>
        <authorList>
            <person name="Zhou Z."/>
            <person name="Liu Y."/>
            <person name="Xu W."/>
            <person name="Pan J."/>
            <person name="Luo Z.H."/>
            <person name="Li M."/>
        </authorList>
    </citation>
    <scope>NUCLEOTIDE SEQUENCE [LARGE SCALE GENOMIC DNA]</scope>
    <source>
        <strain evidence="8">SpSt-503</strain>
    </source>
</reference>
<comment type="cofactor">
    <cofactor evidence="1">
        <name>pyridoxal 5'-phosphate</name>
        <dbReference type="ChEBI" id="CHEBI:597326"/>
    </cofactor>
</comment>